<proteinExistence type="predicted"/>
<reference evidence="3" key="1">
    <citation type="submission" date="2022-11" db="UniProtKB">
        <authorList>
            <consortium name="WormBaseParasite"/>
        </authorList>
    </citation>
    <scope>IDENTIFICATION</scope>
</reference>
<name>A0A915K8W4_ROMCU</name>
<feature type="region of interest" description="Disordered" evidence="1">
    <location>
        <begin position="1"/>
        <end position="49"/>
    </location>
</feature>
<feature type="compositionally biased region" description="Basic and acidic residues" evidence="1">
    <location>
        <begin position="1"/>
        <end position="10"/>
    </location>
</feature>
<accession>A0A915K8W4</accession>
<dbReference type="WBParaSite" id="nRc.2.0.1.t35178-RA">
    <property type="protein sequence ID" value="nRc.2.0.1.t35178-RA"/>
    <property type="gene ID" value="nRc.2.0.1.g35178"/>
</dbReference>
<sequence length="145" mass="15968">MFSGGEDEKPSISALKSQAAPQQQTIKVVAPQQPPTEVSSSSSPGGISDKLIDQCAEEMGAVKIENSKVKEPIYAYTEVGTWPEARRILVKLFTNDSKKTSVYFKTFKTACLEARLEPLPADEDLRNILNDYTTLKNRVFSLIGV</sequence>
<keyword evidence="2" id="KW-1185">Reference proteome</keyword>
<protein>
    <submittedName>
        <fullName evidence="3">Uncharacterized protein</fullName>
    </submittedName>
</protein>
<organism evidence="2 3">
    <name type="scientific">Romanomermis culicivorax</name>
    <name type="common">Nematode worm</name>
    <dbReference type="NCBI Taxonomy" id="13658"/>
    <lineage>
        <taxon>Eukaryota</taxon>
        <taxon>Metazoa</taxon>
        <taxon>Ecdysozoa</taxon>
        <taxon>Nematoda</taxon>
        <taxon>Enoplea</taxon>
        <taxon>Dorylaimia</taxon>
        <taxon>Mermithida</taxon>
        <taxon>Mermithoidea</taxon>
        <taxon>Mermithidae</taxon>
        <taxon>Romanomermis</taxon>
    </lineage>
</organism>
<dbReference type="Proteomes" id="UP000887565">
    <property type="component" value="Unplaced"/>
</dbReference>
<dbReference type="AlphaFoldDB" id="A0A915K8W4"/>
<evidence type="ECO:0000313" key="3">
    <source>
        <dbReference type="WBParaSite" id="nRc.2.0.1.t35178-RA"/>
    </source>
</evidence>
<evidence type="ECO:0000256" key="1">
    <source>
        <dbReference type="SAM" id="MobiDB-lite"/>
    </source>
</evidence>
<feature type="compositionally biased region" description="Polar residues" evidence="1">
    <location>
        <begin position="14"/>
        <end position="26"/>
    </location>
</feature>
<evidence type="ECO:0000313" key="2">
    <source>
        <dbReference type="Proteomes" id="UP000887565"/>
    </source>
</evidence>